<evidence type="ECO:0000259" key="7">
    <source>
        <dbReference type="Pfam" id="PF07970"/>
    </source>
</evidence>
<organism evidence="9 10">
    <name type="scientific">Priapulus caudatus</name>
    <name type="common">Priapulid worm</name>
    <dbReference type="NCBI Taxonomy" id="37621"/>
    <lineage>
        <taxon>Eukaryota</taxon>
        <taxon>Metazoa</taxon>
        <taxon>Ecdysozoa</taxon>
        <taxon>Scalidophora</taxon>
        <taxon>Priapulida</taxon>
        <taxon>Priapulimorpha</taxon>
        <taxon>Priapulimorphida</taxon>
        <taxon>Priapulidae</taxon>
        <taxon>Priapulus</taxon>
    </lineage>
</organism>
<evidence type="ECO:0000259" key="8">
    <source>
        <dbReference type="Pfam" id="PF13850"/>
    </source>
</evidence>
<dbReference type="Proteomes" id="UP000695022">
    <property type="component" value="Unplaced"/>
</dbReference>
<keyword evidence="5 6" id="KW-0472">Membrane</keyword>
<evidence type="ECO:0000313" key="10">
    <source>
        <dbReference type="RefSeq" id="XP_014671707.1"/>
    </source>
</evidence>
<protein>
    <submittedName>
        <fullName evidence="10">Endoplasmic reticulum-Golgi intermediate compartment protein 1-like</fullName>
    </submittedName>
</protein>
<evidence type="ECO:0000256" key="2">
    <source>
        <dbReference type="ARBA" id="ARBA00005648"/>
    </source>
</evidence>
<dbReference type="Pfam" id="PF13850">
    <property type="entry name" value="ERGIC_N"/>
    <property type="match status" value="1"/>
</dbReference>
<feature type="transmembrane region" description="Helical" evidence="6">
    <location>
        <begin position="249"/>
        <end position="278"/>
    </location>
</feature>
<keyword evidence="4 6" id="KW-1133">Transmembrane helix</keyword>
<feature type="transmembrane region" description="Helical" evidence="6">
    <location>
        <begin position="21"/>
        <end position="48"/>
    </location>
</feature>
<comment type="similarity">
    <text evidence="2">Belongs to the ERGIC family.</text>
</comment>
<comment type="subcellular location">
    <subcellularLocation>
        <location evidence="1">Endoplasmic reticulum-Golgi intermediate compartment membrane</location>
        <topology evidence="1">Multi-pass membrane protein</topology>
    </subcellularLocation>
</comment>
<keyword evidence="9" id="KW-1185">Reference proteome</keyword>
<feature type="domain" description="Endoplasmic reticulum vesicle transporter C-terminal" evidence="7">
    <location>
        <begin position="112"/>
        <end position="271"/>
    </location>
</feature>
<evidence type="ECO:0000256" key="6">
    <source>
        <dbReference type="SAM" id="Phobius"/>
    </source>
</evidence>
<dbReference type="InterPro" id="IPR012936">
    <property type="entry name" value="Erv_C"/>
</dbReference>
<keyword evidence="3 6" id="KW-0812">Transmembrane</keyword>
<sequence>MAIDVRRFDIYRKIPKDLTQATLTGGYISVCCVLFIAFLFVSELYFFLKADVQSELFVDNTDVNEKIKVRLNITLPNLNCEVLGLDIQDDGGRHEVGFMENIFKTPLMTDGRVGCNFQAKFQINKVPGNFHISTHAAGHQTGIPDMSHYIHELSYGDKIMESHVPGNYNPLRDADKTEGTAMATHEYIMRIVPAIYEDIHGNKKSAYQFSYAYKQYVQYGHGHVMVPAIWFRYDLNPITVKYLERRPPIYSFLTTVCAIIGGTFTVAGIIDSCIFTAAELFKKAEMGKLS</sequence>
<dbReference type="InterPro" id="IPR039542">
    <property type="entry name" value="Erv_N"/>
</dbReference>
<evidence type="ECO:0000313" key="9">
    <source>
        <dbReference type="Proteomes" id="UP000695022"/>
    </source>
</evidence>
<evidence type="ECO:0000256" key="3">
    <source>
        <dbReference type="ARBA" id="ARBA00022692"/>
    </source>
</evidence>
<gene>
    <name evidence="10" type="primary">LOC106812367</name>
</gene>
<evidence type="ECO:0000256" key="1">
    <source>
        <dbReference type="ARBA" id="ARBA00004457"/>
    </source>
</evidence>
<dbReference type="Pfam" id="PF07970">
    <property type="entry name" value="COPIIcoated_ERV"/>
    <property type="match status" value="1"/>
</dbReference>
<proteinExistence type="inferred from homology"/>
<dbReference type="PANTHER" id="PTHR10984:SF36">
    <property type="entry name" value="ENDOPLASMIC RETICULUM-GOLGI INTERMEDIATE COMPARTMENT PROTEIN 1"/>
    <property type="match status" value="1"/>
</dbReference>
<evidence type="ECO:0000256" key="5">
    <source>
        <dbReference type="ARBA" id="ARBA00023136"/>
    </source>
</evidence>
<name>A0ABM1EHN6_PRICU</name>
<accession>A0ABM1EHN6</accession>
<feature type="domain" description="Endoplasmic reticulum vesicle transporter N-terminal" evidence="8">
    <location>
        <begin position="5"/>
        <end position="95"/>
    </location>
</feature>
<evidence type="ECO:0000256" key="4">
    <source>
        <dbReference type="ARBA" id="ARBA00022989"/>
    </source>
</evidence>
<dbReference type="PANTHER" id="PTHR10984">
    <property type="entry name" value="ENDOPLASMIC RETICULUM-GOLGI INTERMEDIATE COMPARTMENT PROTEIN"/>
    <property type="match status" value="1"/>
</dbReference>
<dbReference type="RefSeq" id="XP_014671707.1">
    <property type="nucleotide sequence ID" value="XM_014816221.1"/>
</dbReference>
<dbReference type="GeneID" id="106812367"/>
<dbReference type="InterPro" id="IPR045888">
    <property type="entry name" value="Erv"/>
</dbReference>
<reference evidence="10" key="1">
    <citation type="submission" date="2025-08" db="UniProtKB">
        <authorList>
            <consortium name="RefSeq"/>
        </authorList>
    </citation>
    <scope>IDENTIFICATION</scope>
</reference>